<dbReference type="EMBL" id="JACGCM010000671">
    <property type="protein sequence ID" value="KAF6169114.1"/>
    <property type="molecule type" value="Genomic_DNA"/>
</dbReference>
<evidence type="ECO:0000313" key="2">
    <source>
        <dbReference type="Proteomes" id="UP000541444"/>
    </source>
</evidence>
<dbReference type="AlphaFoldDB" id="A0A7J7NQ64"/>
<accession>A0A7J7NQ64</accession>
<proteinExistence type="predicted"/>
<evidence type="ECO:0000313" key="1">
    <source>
        <dbReference type="EMBL" id="KAF6169114.1"/>
    </source>
</evidence>
<dbReference type="Proteomes" id="UP000541444">
    <property type="component" value="Unassembled WGS sequence"/>
</dbReference>
<keyword evidence="2" id="KW-1185">Reference proteome</keyword>
<organism evidence="1 2">
    <name type="scientific">Kingdonia uniflora</name>
    <dbReference type="NCBI Taxonomy" id="39325"/>
    <lineage>
        <taxon>Eukaryota</taxon>
        <taxon>Viridiplantae</taxon>
        <taxon>Streptophyta</taxon>
        <taxon>Embryophyta</taxon>
        <taxon>Tracheophyta</taxon>
        <taxon>Spermatophyta</taxon>
        <taxon>Magnoliopsida</taxon>
        <taxon>Ranunculales</taxon>
        <taxon>Circaeasteraceae</taxon>
        <taxon>Kingdonia</taxon>
    </lineage>
</organism>
<protein>
    <submittedName>
        <fullName evidence="1">Uncharacterized protein</fullName>
    </submittedName>
</protein>
<comment type="caution">
    <text evidence="1">The sequence shown here is derived from an EMBL/GenBank/DDBJ whole genome shotgun (WGS) entry which is preliminary data.</text>
</comment>
<name>A0A7J7NQ64_9MAGN</name>
<sequence length="58" mass="6857">MGTYVRLLDLKVSPAVHNTKSQRHNIFGLKIEEIFTQIFLENKFKEYIASKILEDIIY</sequence>
<gene>
    <name evidence="1" type="ORF">GIB67_038611</name>
</gene>
<reference evidence="1 2" key="1">
    <citation type="journal article" date="2020" name="IScience">
        <title>Genome Sequencing of the Endangered Kingdonia uniflora (Circaeasteraceae, Ranunculales) Reveals Potential Mechanisms of Evolutionary Specialization.</title>
        <authorList>
            <person name="Sun Y."/>
            <person name="Deng T."/>
            <person name="Zhang A."/>
            <person name="Moore M.J."/>
            <person name="Landis J.B."/>
            <person name="Lin N."/>
            <person name="Zhang H."/>
            <person name="Zhang X."/>
            <person name="Huang J."/>
            <person name="Zhang X."/>
            <person name="Sun H."/>
            <person name="Wang H."/>
        </authorList>
    </citation>
    <scope>NUCLEOTIDE SEQUENCE [LARGE SCALE GENOMIC DNA]</scope>
    <source>
        <strain evidence="1">TB1705</strain>
        <tissue evidence="1">Leaf</tissue>
    </source>
</reference>